<name>A0ABV2AT08_9EUKA</name>
<evidence type="ECO:0008006" key="3">
    <source>
        <dbReference type="Google" id="ProtNLM"/>
    </source>
</evidence>
<sequence>NVKAWIECVGLADRACYDLAQHAKASKVELSVYETFDKPEKITKLEIKLNKALIGKTFKTKSKSIIERLSSFTENEKTDFKKDFDKYRNLKIAVNNKEYKLEREMIQSIEQIETERKGHSFIPSVVEPSFGIGRILYSLLEHSLKERTTSETNIENEEKREFLSFNPTIAPIKCLLTSLSGNKELKSKTEEIC</sequence>
<accession>A0ABV2AT08</accession>
<protein>
    <recommendedName>
        <fullName evidence="3">Glycine--tRNA ligase</fullName>
    </recommendedName>
</protein>
<dbReference type="Proteomes" id="UP001439008">
    <property type="component" value="Unassembled WGS sequence"/>
</dbReference>
<proteinExistence type="predicted"/>
<dbReference type="EMBL" id="JBDODL010003787">
    <property type="protein sequence ID" value="MES1922810.1"/>
    <property type="molecule type" value="Genomic_DNA"/>
</dbReference>
<organism evidence="1 2">
    <name type="scientific">Bonamia ostreae</name>
    <dbReference type="NCBI Taxonomy" id="126728"/>
    <lineage>
        <taxon>Eukaryota</taxon>
        <taxon>Sar</taxon>
        <taxon>Rhizaria</taxon>
        <taxon>Endomyxa</taxon>
        <taxon>Ascetosporea</taxon>
        <taxon>Haplosporida</taxon>
        <taxon>Bonamia</taxon>
    </lineage>
</organism>
<reference evidence="1 2" key="1">
    <citation type="journal article" date="2024" name="BMC Biol.">
        <title>Comparative genomics of Ascetosporea gives new insight into the evolutionary basis for animal parasitism in Rhizaria.</title>
        <authorList>
            <person name="Hiltunen Thoren M."/>
            <person name="Onut-Brannstrom I."/>
            <person name="Alfjorden A."/>
            <person name="Peckova H."/>
            <person name="Swords F."/>
            <person name="Hooper C."/>
            <person name="Holzer A.S."/>
            <person name="Bass D."/>
            <person name="Burki F."/>
        </authorList>
    </citation>
    <scope>NUCLEOTIDE SEQUENCE [LARGE SCALE GENOMIC DNA]</scope>
    <source>
        <strain evidence="1">20-A016</strain>
    </source>
</reference>
<keyword evidence="2" id="KW-1185">Reference proteome</keyword>
<comment type="caution">
    <text evidence="1">The sequence shown here is derived from an EMBL/GenBank/DDBJ whole genome shotgun (WGS) entry which is preliminary data.</text>
</comment>
<dbReference type="Gene3D" id="3.30.930.10">
    <property type="entry name" value="Bira Bifunctional Protein, Domain 2"/>
    <property type="match status" value="1"/>
</dbReference>
<dbReference type="InterPro" id="IPR045864">
    <property type="entry name" value="aa-tRNA-synth_II/BPL/LPL"/>
</dbReference>
<evidence type="ECO:0000313" key="2">
    <source>
        <dbReference type="Proteomes" id="UP001439008"/>
    </source>
</evidence>
<dbReference type="PANTHER" id="PTHR10745:SF0">
    <property type="entry name" value="GLYCINE--TRNA LIGASE"/>
    <property type="match status" value="1"/>
</dbReference>
<dbReference type="PANTHER" id="PTHR10745">
    <property type="entry name" value="GLYCYL-TRNA SYNTHETASE/DNA POLYMERASE SUBUNIT GAMMA-2"/>
    <property type="match status" value="1"/>
</dbReference>
<evidence type="ECO:0000313" key="1">
    <source>
        <dbReference type="EMBL" id="MES1922810.1"/>
    </source>
</evidence>
<gene>
    <name evidence="1" type="ORF">MHBO_004333</name>
</gene>
<dbReference type="SUPFAM" id="SSF55681">
    <property type="entry name" value="Class II aaRS and biotin synthetases"/>
    <property type="match status" value="2"/>
</dbReference>
<dbReference type="InterPro" id="IPR027031">
    <property type="entry name" value="Gly-tRNA_synthase/POLG2"/>
</dbReference>
<dbReference type="Gene3D" id="3.30.720.200">
    <property type="match status" value="1"/>
</dbReference>
<feature type="non-terminal residue" evidence="1">
    <location>
        <position position="1"/>
    </location>
</feature>